<dbReference type="EMBL" id="JACRTA010000001">
    <property type="protein sequence ID" value="MBC8567448.1"/>
    <property type="molecule type" value="Genomic_DNA"/>
</dbReference>
<proteinExistence type="predicted"/>
<accession>A0A926E5A7</accession>
<protein>
    <submittedName>
        <fullName evidence="1">Uncharacterized protein</fullName>
    </submittedName>
</protein>
<evidence type="ECO:0000313" key="2">
    <source>
        <dbReference type="Proteomes" id="UP000610862"/>
    </source>
</evidence>
<gene>
    <name evidence="1" type="ORF">H8692_01570</name>
</gene>
<organism evidence="1 2">
    <name type="scientific">Lentihominibacter hominis</name>
    <dbReference type="NCBI Taxonomy" id="2763645"/>
    <lineage>
        <taxon>Bacteria</taxon>
        <taxon>Bacillati</taxon>
        <taxon>Bacillota</taxon>
        <taxon>Clostridia</taxon>
        <taxon>Peptostreptococcales</taxon>
        <taxon>Anaerovoracaceae</taxon>
        <taxon>Lentihominibacter</taxon>
    </lineage>
</organism>
<comment type="caution">
    <text evidence="1">The sequence shown here is derived from an EMBL/GenBank/DDBJ whole genome shotgun (WGS) entry which is preliminary data.</text>
</comment>
<name>A0A926E5A7_9FIRM</name>
<sequence>MDFTYNAYKNLIERLRDNKYNVTNYKNYSNYDKCAILRHDIDYSVDKALKFAEFERQLDVRSTYFVLISSPFYNIIEKKTNEKIKKIKSLGHDIGLHFDELNYSVEYYDQNGGIKNVILSELKLLRYILGIDVDSVSMHRPSKITLDADYDLSPAINSYGNTFFKQFKYLSDSRMRWRENIEDIIEADIYKRLHILTHAFWYDKDSRDIKKTLFKFIKQGNSDRYDILGDNITDLKSLVKKDEV</sequence>
<dbReference type="AlphaFoldDB" id="A0A926E5A7"/>
<keyword evidence="2" id="KW-1185">Reference proteome</keyword>
<dbReference type="RefSeq" id="WP_187524845.1">
    <property type="nucleotide sequence ID" value="NZ_JACRTA010000001.1"/>
</dbReference>
<dbReference type="Proteomes" id="UP000610862">
    <property type="component" value="Unassembled WGS sequence"/>
</dbReference>
<reference evidence="1" key="1">
    <citation type="submission" date="2020-08" db="EMBL/GenBank/DDBJ databases">
        <title>Genome public.</title>
        <authorList>
            <person name="Liu C."/>
            <person name="Sun Q."/>
        </authorList>
    </citation>
    <scope>NUCLEOTIDE SEQUENCE</scope>
    <source>
        <strain evidence="1">NSJ-24</strain>
    </source>
</reference>
<evidence type="ECO:0000313" key="1">
    <source>
        <dbReference type="EMBL" id="MBC8567448.1"/>
    </source>
</evidence>